<proteinExistence type="predicted"/>
<keyword evidence="2" id="KW-1185">Reference proteome</keyword>
<protein>
    <submittedName>
        <fullName evidence="1">Uncharacterized protein</fullName>
    </submittedName>
</protein>
<reference evidence="1" key="1">
    <citation type="submission" date="2020-05" db="EMBL/GenBank/DDBJ databases">
        <title>Large-scale comparative analyses of tick genomes elucidate their genetic diversity and vector capacities.</title>
        <authorList>
            <person name="Jia N."/>
            <person name="Wang J."/>
            <person name="Shi W."/>
            <person name="Du L."/>
            <person name="Sun Y."/>
            <person name="Zhan W."/>
            <person name="Jiang J."/>
            <person name="Wang Q."/>
            <person name="Zhang B."/>
            <person name="Ji P."/>
            <person name="Sakyi L.B."/>
            <person name="Cui X."/>
            <person name="Yuan T."/>
            <person name="Jiang B."/>
            <person name="Yang W."/>
            <person name="Lam T.T.-Y."/>
            <person name="Chang Q."/>
            <person name="Ding S."/>
            <person name="Wang X."/>
            <person name="Zhu J."/>
            <person name="Ruan X."/>
            <person name="Zhao L."/>
            <person name="Wei J."/>
            <person name="Que T."/>
            <person name="Du C."/>
            <person name="Cheng J."/>
            <person name="Dai P."/>
            <person name="Han X."/>
            <person name="Huang E."/>
            <person name="Gao Y."/>
            <person name="Liu J."/>
            <person name="Shao H."/>
            <person name="Ye R."/>
            <person name="Li L."/>
            <person name="Wei W."/>
            <person name="Wang X."/>
            <person name="Wang C."/>
            <person name="Yang T."/>
            <person name="Huo Q."/>
            <person name="Li W."/>
            <person name="Guo W."/>
            <person name="Chen H."/>
            <person name="Zhou L."/>
            <person name="Ni X."/>
            <person name="Tian J."/>
            <person name="Zhou Y."/>
            <person name="Sheng Y."/>
            <person name="Liu T."/>
            <person name="Pan Y."/>
            <person name="Xia L."/>
            <person name="Li J."/>
            <person name="Zhao F."/>
            <person name="Cao W."/>
        </authorList>
    </citation>
    <scope>NUCLEOTIDE SEQUENCE</scope>
    <source>
        <strain evidence="1">Hyas-2018</strain>
    </source>
</reference>
<dbReference type="EMBL" id="CM023485">
    <property type="protein sequence ID" value="KAH6930225.1"/>
    <property type="molecule type" value="Genomic_DNA"/>
</dbReference>
<dbReference type="Proteomes" id="UP000821845">
    <property type="component" value="Chromosome 5"/>
</dbReference>
<gene>
    <name evidence="1" type="ORF">HPB50_012018</name>
</gene>
<sequence length="382" mass="41982">MPEGDPVIPTDPDVAAEWTAVEDMCKNEIPNIGNNALVVRRLHKYYGALQAVKELSLALKPAECFGLLGVNGAGKSTTFRMLTALTPATYGEGYVKDVVLSAEPRKWQSRIGYCPQGNALLGQLSGYENLYLFGRLRGVPEERLPNIVDYIIDMTELHEHADKMCDYYSGGNKRKLSIAIALIGLPELVFLDEPYAGVDVLARTRIYERLDGLKAQTNCSMVLTSHSMEECEVACDRICIMVEGTMVCLGTLQHLKDKFGKGCTIQFQLPDNAVITTEELTNRVGSVFPGMTTSKGSQKLLEIQTREKVPWSVLFQRIEALDKDIGFERVLAWDNTLEQLFIEFAEKAQKEKELAANKASAVSASVVGTSASTAASASEVEV</sequence>
<comment type="caution">
    <text evidence="1">The sequence shown here is derived from an EMBL/GenBank/DDBJ whole genome shotgun (WGS) entry which is preliminary data.</text>
</comment>
<accession>A0ACB7S6H4</accession>
<evidence type="ECO:0000313" key="1">
    <source>
        <dbReference type="EMBL" id="KAH6930225.1"/>
    </source>
</evidence>
<evidence type="ECO:0000313" key="2">
    <source>
        <dbReference type="Proteomes" id="UP000821845"/>
    </source>
</evidence>
<organism evidence="1 2">
    <name type="scientific">Hyalomma asiaticum</name>
    <name type="common">Tick</name>
    <dbReference type="NCBI Taxonomy" id="266040"/>
    <lineage>
        <taxon>Eukaryota</taxon>
        <taxon>Metazoa</taxon>
        <taxon>Ecdysozoa</taxon>
        <taxon>Arthropoda</taxon>
        <taxon>Chelicerata</taxon>
        <taxon>Arachnida</taxon>
        <taxon>Acari</taxon>
        <taxon>Parasitiformes</taxon>
        <taxon>Ixodida</taxon>
        <taxon>Ixodoidea</taxon>
        <taxon>Ixodidae</taxon>
        <taxon>Hyalomminae</taxon>
        <taxon>Hyalomma</taxon>
    </lineage>
</organism>
<name>A0ACB7S6H4_HYAAI</name>